<feature type="compositionally biased region" description="Polar residues" evidence="1">
    <location>
        <begin position="87"/>
        <end position="96"/>
    </location>
</feature>
<organism evidence="2 3">
    <name type="scientific">Bodo saltans</name>
    <name type="common">Flagellated protozoan</name>
    <dbReference type="NCBI Taxonomy" id="75058"/>
    <lineage>
        <taxon>Eukaryota</taxon>
        <taxon>Discoba</taxon>
        <taxon>Euglenozoa</taxon>
        <taxon>Kinetoplastea</taxon>
        <taxon>Metakinetoplastina</taxon>
        <taxon>Eubodonida</taxon>
        <taxon>Bodonidae</taxon>
        <taxon>Bodo</taxon>
    </lineage>
</organism>
<keyword evidence="3" id="KW-1185">Reference proteome</keyword>
<evidence type="ECO:0000256" key="1">
    <source>
        <dbReference type="SAM" id="MobiDB-lite"/>
    </source>
</evidence>
<accession>A0A0S4J6W2</accession>
<name>A0A0S4J6W2_BODSA</name>
<gene>
    <name evidence="2" type="ORF">BSAL_90310</name>
</gene>
<protein>
    <submittedName>
        <fullName evidence="2">Uncharacterized protein</fullName>
    </submittedName>
</protein>
<sequence>MLKVRSTEEALVLAKEMCSRHHDLIQGIGPSKTARDIAMAILLEELQTGEPIAKQVQQSNIGQQQAYPFSAGGGGGAGFNGGGGTDTAPTSPTSGRNVRGCPYCSEPTSRYCKETGRRHQNAEERALLYWKRCYRQFALASQFVSSARLAKKNTCVEDYAVELDF</sequence>
<proteinExistence type="predicted"/>
<dbReference type="Proteomes" id="UP000051952">
    <property type="component" value="Unassembled WGS sequence"/>
</dbReference>
<dbReference type="VEuPathDB" id="TriTrypDB:BSAL_90310"/>
<evidence type="ECO:0000313" key="2">
    <source>
        <dbReference type="EMBL" id="CUG85644.1"/>
    </source>
</evidence>
<dbReference type="AlphaFoldDB" id="A0A0S4J6W2"/>
<dbReference type="EMBL" id="CYKH01001179">
    <property type="protein sequence ID" value="CUG85644.1"/>
    <property type="molecule type" value="Genomic_DNA"/>
</dbReference>
<feature type="region of interest" description="Disordered" evidence="1">
    <location>
        <begin position="78"/>
        <end position="98"/>
    </location>
</feature>
<evidence type="ECO:0000313" key="3">
    <source>
        <dbReference type="Proteomes" id="UP000051952"/>
    </source>
</evidence>
<reference evidence="3" key="1">
    <citation type="submission" date="2015-09" db="EMBL/GenBank/DDBJ databases">
        <authorList>
            <consortium name="Pathogen Informatics"/>
        </authorList>
    </citation>
    <scope>NUCLEOTIDE SEQUENCE [LARGE SCALE GENOMIC DNA]</scope>
    <source>
        <strain evidence="3">Lake Konstanz</strain>
    </source>
</reference>